<dbReference type="Proteomes" id="UP001231109">
    <property type="component" value="Unassembled WGS sequence"/>
</dbReference>
<proteinExistence type="predicted"/>
<feature type="transmembrane region" description="Helical" evidence="1">
    <location>
        <begin position="21"/>
        <end position="42"/>
    </location>
</feature>
<reference evidence="2 3" key="1">
    <citation type="submission" date="2022-11" db="EMBL/GenBank/DDBJ databases">
        <title>Viruses from the air-sea interface of a natural surface slick.</title>
        <authorList>
            <person name="Rahlff J."/>
            <person name="Holmfeldt K."/>
        </authorList>
    </citation>
    <scope>NUCLEOTIDE SEQUENCE [LARGE SCALE GENOMIC DNA]</scope>
    <source>
        <strain evidence="2 3">SMS4</strain>
    </source>
</reference>
<organism evidence="2 3">
    <name type="scientific">Rheinheimera baltica</name>
    <dbReference type="NCBI Taxonomy" id="67576"/>
    <lineage>
        <taxon>Bacteria</taxon>
        <taxon>Pseudomonadati</taxon>
        <taxon>Pseudomonadota</taxon>
        <taxon>Gammaproteobacteria</taxon>
        <taxon>Chromatiales</taxon>
        <taxon>Chromatiaceae</taxon>
        <taxon>Rheinheimera</taxon>
    </lineage>
</organism>
<protein>
    <submittedName>
        <fullName evidence="2">DUF2982 domain-containing protein</fullName>
    </submittedName>
</protein>
<feature type="transmembrane region" description="Helical" evidence="1">
    <location>
        <begin position="48"/>
        <end position="65"/>
    </location>
</feature>
<sequence length="227" mass="25267">MPDSTVGFSPIRVQGAASRGGASLMLGSSVVMLLFILSLILVEQLQPWQGLVFVGAGLGMFAGWAKLSEPEYFLQFDSDGVRYQHRRGSWLLPWDCFLYSGIPQFNQQSLGFIGFNVTDYDGFLQHLPLRLAVRIITEQRALYIEAVRQGCAGGQCASEMLAEVANFSTKHMQYNGIKAAFAHRMQRLSNATGFDVFIPVSFNETEAQQLCRQINQTRLQLTQNTAT</sequence>
<gene>
    <name evidence="2" type="ORF">ORJ04_01010</name>
</gene>
<name>A0ABT9HTS5_9GAMM</name>
<keyword evidence="1" id="KW-0472">Membrane</keyword>
<dbReference type="EMBL" id="JAPJDZ010000001">
    <property type="protein sequence ID" value="MDP5134526.1"/>
    <property type="molecule type" value="Genomic_DNA"/>
</dbReference>
<evidence type="ECO:0000313" key="3">
    <source>
        <dbReference type="Proteomes" id="UP001231109"/>
    </source>
</evidence>
<dbReference type="Pfam" id="PF11201">
    <property type="entry name" value="DUF2982"/>
    <property type="match status" value="1"/>
</dbReference>
<comment type="caution">
    <text evidence="2">The sequence shown here is derived from an EMBL/GenBank/DDBJ whole genome shotgun (WGS) entry which is preliminary data.</text>
</comment>
<dbReference type="InterPro" id="IPR021367">
    <property type="entry name" value="DUF2982"/>
</dbReference>
<dbReference type="RefSeq" id="WP_051219699.1">
    <property type="nucleotide sequence ID" value="NZ_JAPJDZ010000001.1"/>
</dbReference>
<keyword evidence="1" id="KW-0812">Transmembrane</keyword>
<keyword evidence="1" id="KW-1133">Transmembrane helix</keyword>
<accession>A0ABT9HTS5</accession>
<evidence type="ECO:0000313" key="2">
    <source>
        <dbReference type="EMBL" id="MDP5134526.1"/>
    </source>
</evidence>
<keyword evidence="3" id="KW-1185">Reference proteome</keyword>
<evidence type="ECO:0000256" key="1">
    <source>
        <dbReference type="SAM" id="Phobius"/>
    </source>
</evidence>